<evidence type="ECO:0000313" key="2">
    <source>
        <dbReference type="EMBL" id="CAD6998890.1"/>
    </source>
</evidence>
<evidence type="ECO:0000313" key="3">
    <source>
        <dbReference type="Proteomes" id="UP000606786"/>
    </source>
</evidence>
<dbReference type="EMBL" id="CAJHJT010000012">
    <property type="protein sequence ID" value="CAD6998890.1"/>
    <property type="molecule type" value="Genomic_DNA"/>
</dbReference>
<name>A0A811UJG9_CERCA</name>
<gene>
    <name evidence="2" type="ORF">CCAP1982_LOCUS7437</name>
</gene>
<accession>A0A811UJG9</accession>
<organism evidence="2 3">
    <name type="scientific">Ceratitis capitata</name>
    <name type="common">Mediterranean fruit fly</name>
    <name type="synonym">Tephritis capitata</name>
    <dbReference type="NCBI Taxonomy" id="7213"/>
    <lineage>
        <taxon>Eukaryota</taxon>
        <taxon>Metazoa</taxon>
        <taxon>Ecdysozoa</taxon>
        <taxon>Arthropoda</taxon>
        <taxon>Hexapoda</taxon>
        <taxon>Insecta</taxon>
        <taxon>Pterygota</taxon>
        <taxon>Neoptera</taxon>
        <taxon>Endopterygota</taxon>
        <taxon>Diptera</taxon>
        <taxon>Brachycera</taxon>
        <taxon>Muscomorpha</taxon>
        <taxon>Tephritoidea</taxon>
        <taxon>Tephritidae</taxon>
        <taxon>Ceratitis</taxon>
        <taxon>Ceratitis</taxon>
    </lineage>
</organism>
<feature type="region of interest" description="Disordered" evidence="1">
    <location>
        <begin position="1"/>
        <end position="22"/>
    </location>
</feature>
<keyword evidence="3" id="KW-1185">Reference proteome</keyword>
<dbReference type="Proteomes" id="UP000606786">
    <property type="component" value="Unassembled WGS sequence"/>
</dbReference>
<comment type="caution">
    <text evidence="2">The sequence shown here is derived from an EMBL/GenBank/DDBJ whole genome shotgun (WGS) entry which is preliminary data.</text>
</comment>
<sequence length="61" mass="6664">MIQTTMTLSATEGSSSNHMAETTQRQHGFHGFHVSVMSVSISADMVGHICMVLRRTLAQSQ</sequence>
<feature type="non-terminal residue" evidence="2">
    <location>
        <position position="61"/>
    </location>
</feature>
<reference evidence="2" key="1">
    <citation type="submission" date="2020-11" db="EMBL/GenBank/DDBJ databases">
        <authorList>
            <person name="Whitehead M."/>
        </authorList>
    </citation>
    <scope>NUCLEOTIDE SEQUENCE</scope>
    <source>
        <strain evidence="2">EGII</strain>
    </source>
</reference>
<protein>
    <submittedName>
        <fullName evidence="2">(Mediterranean fruit fly) hypothetical protein</fullName>
    </submittedName>
</protein>
<proteinExistence type="predicted"/>
<dbReference type="AlphaFoldDB" id="A0A811UJG9"/>
<evidence type="ECO:0000256" key="1">
    <source>
        <dbReference type="SAM" id="MobiDB-lite"/>
    </source>
</evidence>